<accession>A0A976R5F1</accession>
<proteinExistence type="predicted"/>
<evidence type="ECO:0000313" key="1">
    <source>
        <dbReference type="EMBL" id="UPW41441.1"/>
    </source>
</evidence>
<protein>
    <submittedName>
        <fullName evidence="1">Capsid protein</fullName>
    </submittedName>
</protein>
<name>A0A976R5F1_9VIRU</name>
<organism evidence="1">
    <name type="scientific">Dipodfec virus UA23Rod_5718</name>
    <dbReference type="NCBI Taxonomy" id="2929256"/>
    <lineage>
        <taxon>Viruses</taxon>
        <taxon>Monodnaviria</taxon>
        <taxon>Shotokuvirae</taxon>
        <taxon>Cressdnaviricota</taxon>
        <taxon>Arfiviricetes</taxon>
        <taxon>Rivendellvirales</taxon>
        <taxon>Naryaviridae</taxon>
        <taxon>Mallornivirus</taxon>
        <taxon>Mallornivirus breg</taxon>
    </lineage>
</organism>
<reference evidence="1" key="1">
    <citation type="submission" date="2022-02" db="EMBL/GenBank/DDBJ databases">
        <title>Towards deciphering the DNA virus diversity associated with rodent species in the families Cricetidae and Heteromyidae.</title>
        <authorList>
            <person name="Lund M."/>
            <person name="Larsen B.B."/>
            <person name="Gryseels S."/>
            <person name="Kraberger S."/>
            <person name="Rowsey D.M."/>
            <person name="Steger L."/>
            <person name="Yule K.M."/>
            <person name="Upham N.S."/>
            <person name="Worobey M."/>
            <person name="Van Doorslaer K."/>
            <person name="Varsani A."/>
        </authorList>
    </citation>
    <scope>NUCLEOTIDE SEQUENCE</scope>
    <source>
        <strain evidence="1">UA23Rod_5718</strain>
    </source>
</reference>
<dbReference type="EMBL" id="OM869600">
    <property type="protein sequence ID" value="UPW41441.1"/>
    <property type="molecule type" value="Genomic_DNA"/>
</dbReference>
<sequence>MAYGRRKYTKRAGRRGRLTTARIYGNRSARAQSYQIAKINRTLHTYMKRNRPEIRVMFRTVDKTFTNNMFSNNFDYFTLQPWQGSYNGGNDDVAGDELQGNYCRCKGLTFKGVFEYGDNSESESVSASHYHDKSAGFRVVLAQRRDTSPIVGTDPAVSVQDVFQVSTSVTSSDTNLVVPLASGITAEYKILTSRTYTVSKYHPIKQVRIKIPESRCIGFTKAKSLGSSTTNPRGQFFVFILTCGLHYDTDYASAIAFHGMLKIAFTDN</sequence>